<evidence type="ECO:0000313" key="1">
    <source>
        <dbReference type="EMBL" id="EOH93624.1"/>
    </source>
</evidence>
<dbReference type="PANTHER" id="PTHR30289">
    <property type="entry name" value="UNCHARACTERIZED PROTEIN YBCL-RELATED"/>
    <property type="match status" value="1"/>
</dbReference>
<dbReference type="InterPro" id="IPR036610">
    <property type="entry name" value="PEBP-like_sf"/>
</dbReference>
<proteinExistence type="predicted"/>
<dbReference type="Pfam" id="PF01161">
    <property type="entry name" value="PBP"/>
    <property type="match status" value="1"/>
</dbReference>
<dbReference type="Proteomes" id="UP000013782">
    <property type="component" value="Unassembled WGS sequence"/>
</dbReference>
<reference evidence="1 2" key="1">
    <citation type="submission" date="2013-02" db="EMBL/GenBank/DDBJ databases">
        <title>The Genome Sequence of Enterococcus pallens BAA-351.</title>
        <authorList>
            <consortium name="The Broad Institute Genome Sequencing Platform"/>
            <consortium name="The Broad Institute Genome Sequencing Center for Infectious Disease"/>
            <person name="Earl A.M."/>
            <person name="Gilmore M.S."/>
            <person name="Lebreton F."/>
            <person name="Walker B."/>
            <person name="Young S.K."/>
            <person name="Zeng Q."/>
            <person name="Gargeya S."/>
            <person name="Fitzgerald M."/>
            <person name="Haas B."/>
            <person name="Abouelleil A."/>
            <person name="Alvarado L."/>
            <person name="Arachchi H.M."/>
            <person name="Berlin A.M."/>
            <person name="Chapman S.B."/>
            <person name="Dewar J."/>
            <person name="Goldberg J."/>
            <person name="Griggs A."/>
            <person name="Gujja S."/>
            <person name="Hansen M."/>
            <person name="Howarth C."/>
            <person name="Imamovic A."/>
            <person name="Larimer J."/>
            <person name="McCowan C."/>
            <person name="Murphy C."/>
            <person name="Neiman D."/>
            <person name="Pearson M."/>
            <person name="Priest M."/>
            <person name="Roberts A."/>
            <person name="Saif S."/>
            <person name="Shea T."/>
            <person name="Sisk P."/>
            <person name="Sykes S."/>
            <person name="Wortman J."/>
            <person name="Nusbaum C."/>
            <person name="Birren B."/>
        </authorList>
    </citation>
    <scope>NUCLEOTIDE SEQUENCE [LARGE SCALE GENOMIC DNA]</scope>
    <source>
        <strain evidence="1 2">ATCC BAA-351</strain>
    </source>
</reference>
<organism evidence="1 2">
    <name type="scientific">Enterococcus pallens ATCC BAA-351</name>
    <dbReference type="NCBI Taxonomy" id="1158607"/>
    <lineage>
        <taxon>Bacteria</taxon>
        <taxon>Bacillati</taxon>
        <taxon>Bacillota</taxon>
        <taxon>Bacilli</taxon>
        <taxon>Lactobacillales</taxon>
        <taxon>Enterococcaceae</taxon>
        <taxon>Enterococcus</taxon>
    </lineage>
</organism>
<dbReference type="HOGENOM" id="CLU_083918_3_0_9"/>
<name>R2T020_9ENTE</name>
<dbReference type="PATRIC" id="fig|1158607.3.peg.2294"/>
<protein>
    <submittedName>
        <fullName evidence="1">YbhB/YbcL family Raf kinase inhibitor-like protein</fullName>
    </submittedName>
</protein>
<comment type="caution">
    <text evidence="1">The sequence shown here is derived from an EMBL/GenBank/DDBJ whole genome shotgun (WGS) entry which is preliminary data.</text>
</comment>
<dbReference type="PANTHER" id="PTHR30289:SF1">
    <property type="entry name" value="PEBP (PHOSPHATIDYLETHANOLAMINE-BINDING PROTEIN) FAMILY PROTEIN"/>
    <property type="match status" value="1"/>
</dbReference>
<dbReference type="InterPro" id="IPR005247">
    <property type="entry name" value="YbhB_YbcL/LppC-like"/>
</dbReference>
<dbReference type="EMBL" id="AJAQ01000016">
    <property type="protein sequence ID" value="EOH93624.1"/>
    <property type="molecule type" value="Genomic_DNA"/>
</dbReference>
<dbReference type="InterPro" id="IPR008914">
    <property type="entry name" value="PEBP"/>
</dbReference>
<dbReference type="RefSeq" id="WP_010757311.1">
    <property type="nucleotide sequence ID" value="NZ_ASWD01000001.1"/>
</dbReference>
<dbReference type="OrthoDB" id="9797506at2"/>
<dbReference type="AlphaFoldDB" id="R2T020"/>
<sequence>MAKILGAILAVILVAVLLIKLKQKPDIVVDKNYQPLSVTIPAFGSDGKIPERYSGNGEDISPAMQLSDLDSDVVSLAVIMDDIDHPLMGVYNHWVIWNLPVQQVISEAIPHGPSVPELSGASQGVGYGKHRYRGPKPPFGSHRYKYHVFALNKKLTLETTSKKEELLAAMEGHIVQYGSVIGEYPGD</sequence>
<evidence type="ECO:0000313" key="2">
    <source>
        <dbReference type="Proteomes" id="UP000013782"/>
    </source>
</evidence>
<gene>
    <name evidence="1" type="ORF">UAU_02320</name>
</gene>
<dbReference type="CDD" id="cd00865">
    <property type="entry name" value="PEBP_bact_arch"/>
    <property type="match status" value="1"/>
</dbReference>
<dbReference type="STRING" id="160454.RV10_GL002945"/>
<dbReference type="eggNOG" id="COG1881">
    <property type="taxonomic scope" value="Bacteria"/>
</dbReference>
<accession>R2T020</accession>
<dbReference type="NCBIfam" id="TIGR00481">
    <property type="entry name" value="YbhB/YbcL family Raf kinase inhibitor-like protein"/>
    <property type="match status" value="1"/>
</dbReference>
<dbReference type="SUPFAM" id="SSF49777">
    <property type="entry name" value="PEBP-like"/>
    <property type="match status" value="1"/>
</dbReference>
<dbReference type="Gene3D" id="3.90.280.10">
    <property type="entry name" value="PEBP-like"/>
    <property type="match status" value="1"/>
</dbReference>
<keyword evidence="2" id="KW-1185">Reference proteome</keyword>